<dbReference type="KEGG" id="psyt:DSAG12_02281"/>
<accession>A0A5B9DBP3</accession>
<dbReference type="PROSITE" id="PS51464">
    <property type="entry name" value="SIS"/>
    <property type="match status" value="1"/>
</dbReference>
<dbReference type="GO" id="GO:0006487">
    <property type="term" value="P:protein N-linked glycosylation"/>
    <property type="evidence" value="ECO:0007669"/>
    <property type="project" value="TreeGrafter"/>
</dbReference>
<dbReference type="GO" id="GO:0006047">
    <property type="term" value="P:UDP-N-acetylglucosamine metabolic process"/>
    <property type="evidence" value="ECO:0007669"/>
    <property type="project" value="TreeGrafter"/>
</dbReference>
<name>A0A5B9DBP3_9ARCH</name>
<dbReference type="CDD" id="cd05008">
    <property type="entry name" value="SIS_GlmS_GlmD_1"/>
    <property type="match status" value="1"/>
</dbReference>
<gene>
    <name evidence="3" type="ORF">DSAG12_02281</name>
</gene>
<dbReference type="EC" id="3.5.-.-" evidence="3"/>
<dbReference type="InterPro" id="IPR046348">
    <property type="entry name" value="SIS_dom_sf"/>
</dbReference>
<keyword evidence="4" id="KW-1185">Reference proteome</keyword>
<protein>
    <submittedName>
        <fullName evidence="3">SIS domain-containing protein</fullName>
        <ecNumber evidence="3">3.5.-.-</ecNumber>
    </submittedName>
</protein>
<feature type="domain" description="SIS" evidence="2">
    <location>
        <begin position="33"/>
        <end position="179"/>
    </location>
</feature>
<dbReference type="EMBL" id="CP042905">
    <property type="protein sequence ID" value="QEE16451.1"/>
    <property type="molecule type" value="Genomic_DNA"/>
</dbReference>
<dbReference type="InterPro" id="IPR001347">
    <property type="entry name" value="SIS_dom"/>
</dbReference>
<evidence type="ECO:0000313" key="4">
    <source>
        <dbReference type="Proteomes" id="UP000321408"/>
    </source>
</evidence>
<dbReference type="RefSeq" id="WP_147663328.1">
    <property type="nucleotide sequence ID" value="NZ_CP042905.2"/>
</dbReference>
<reference evidence="3 4" key="1">
    <citation type="journal article" date="2020" name="Nature">
        <title>Isolation of an archaeon at the prokaryote-eukaryote interface.</title>
        <authorList>
            <person name="Imachi H."/>
            <person name="Nobu M.K."/>
            <person name="Nakahara N."/>
            <person name="Morono Y."/>
            <person name="Ogawara M."/>
            <person name="Takaki Y."/>
            <person name="Takano Y."/>
            <person name="Uematsu K."/>
            <person name="Ikuta T."/>
            <person name="Ito M."/>
            <person name="Matsui Y."/>
            <person name="Miyazaki M."/>
            <person name="Murata K."/>
            <person name="Saito Y."/>
            <person name="Sakai S."/>
            <person name="Song C."/>
            <person name="Tasumi E."/>
            <person name="Yamanaka Y."/>
            <person name="Yamaguchi T."/>
            <person name="Kamagata Y."/>
            <person name="Tamaki H."/>
            <person name="Takai K."/>
        </authorList>
    </citation>
    <scope>NUCLEOTIDE SEQUENCE [LARGE SCALE GENOMIC DNA]</scope>
    <source>
        <strain evidence="3 4">MK-D1</strain>
    </source>
</reference>
<dbReference type="Proteomes" id="UP000321408">
    <property type="component" value="Chromosome"/>
</dbReference>
<dbReference type="AlphaFoldDB" id="A0A5B9DBP3"/>
<dbReference type="GeneID" id="41330268"/>
<evidence type="ECO:0000259" key="2">
    <source>
        <dbReference type="PROSITE" id="PS51464"/>
    </source>
</evidence>
<reference evidence="3 4" key="2">
    <citation type="journal article" date="2024" name="Int. J. Syst. Evol. Microbiol.">
        <title>Promethearchaeum syntrophicum gen. nov., sp. nov., an anaerobic, obligately syntrophic archaeon, the first isolate of the lineage 'Asgard' archaea, and proposal of the new archaeal phylum Promethearchaeota phyl. nov. and kingdom Promethearchaeati regn. nov.</title>
        <authorList>
            <person name="Imachi H."/>
            <person name="Nobu M.K."/>
            <person name="Kato S."/>
            <person name="Takaki Y."/>
            <person name="Miyazaki M."/>
            <person name="Miyata M."/>
            <person name="Ogawara M."/>
            <person name="Saito Y."/>
            <person name="Sakai S."/>
            <person name="Tahara Y.O."/>
            <person name="Takano Y."/>
            <person name="Tasumi E."/>
            <person name="Uematsu K."/>
            <person name="Yoshimura T."/>
            <person name="Itoh T."/>
            <person name="Ohkuma M."/>
            <person name="Takai K."/>
        </authorList>
    </citation>
    <scope>NUCLEOTIDE SEQUENCE [LARGE SCALE GENOMIC DNA]</scope>
    <source>
        <strain evidence="3 4">MK-D1</strain>
    </source>
</reference>
<dbReference type="InterPro" id="IPR035466">
    <property type="entry name" value="GlmS/AgaS_SIS"/>
</dbReference>
<dbReference type="GO" id="GO:0004360">
    <property type="term" value="F:glutamine-fructose-6-phosphate transaminase (isomerizing) activity"/>
    <property type="evidence" value="ECO:0007669"/>
    <property type="project" value="UniProtKB-EC"/>
</dbReference>
<evidence type="ECO:0000313" key="3">
    <source>
        <dbReference type="EMBL" id="QEE16451.1"/>
    </source>
</evidence>
<keyword evidence="3" id="KW-0378">Hydrolase</keyword>
<dbReference type="GO" id="GO:0097367">
    <property type="term" value="F:carbohydrate derivative binding"/>
    <property type="evidence" value="ECO:0007669"/>
    <property type="project" value="InterPro"/>
</dbReference>
<dbReference type="PANTHER" id="PTHR10937">
    <property type="entry name" value="GLUCOSAMINE--FRUCTOSE-6-PHOSPHATE AMINOTRANSFERASE, ISOMERIZING"/>
    <property type="match status" value="1"/>
</dbReference>
<keyword evidence="1" id="KW-0677">Repeat</keyword>
<sequence>MNLFFEEISSQGMALKRTLDYIKDKFENLFGQIKILIKDRKISKLIFTGMGSSFFCNYVPLYMLKQVGFDVEMIDAGEFLFHGVPENNELAFETTCIILVSQSGESGEIVELLQKLNMLRSKPMTIGITNTPKSYLANHSTMQLYLNAGKEETVTSKTYVCSILILYFLAKSIITQNISMVSEIKEIEQIIDFVSKLFQFDQSLERIMQTLQNVNKNFGSDYKFVQILARGPSLSTAHQAALNFKEIVKINSEASSISTFRHGGIESLTELSKIIILSSSDKDHILDNRFIRNFIEKWSFGTLFYITSQKFKSIDEEIRTNPKIFIISYDFKNHFLAPIVEIIILQLMIYNTALKREITPGLFRFTQKITRGL</sequence>
<dbReference type="GO" id="GO:0006002">
    <property type="term" value="P:fructose 6-phosphate metabolic process"/>
    <property type="evidence" value="ECO:0007669"/>
    <property type="project" value="TreeGrafter"/>
</dbReference>
<dbReference type="Gene3D" id="3.40.50.10490">
    <property type="entry name" value="Glucose-6-phosphate isomerase like protein, domain 1"/>
    <property type="match status" value="2"/>
</dbReference>
<dbReference type="PANTHER" id="PTHR10937:SF0">
    <property type="entry name" value="GLUTAMINE--FRUCTOSE-6-PHOSPHATE TRANSAMINASE (ISOMERIZING)"/>
    <property type="match status" value="1"/>
</dbReference>
<evidence type="ECO:0000256" key="1">
    <source>
        <dbReference type="ARBA" id="ARBA00022737"/>
    </source>
</evidence>
<dbReference type="GO" id="GO:0005829">
    <property type="term" value="C:cytosol"/>
    <property type="evidence" value="ECO:0007669"/>
    <property type="project" value="TreeGrafter"/>
</dbReference>
<organism evidence="3 4">
    <name type="scientific">Promethearchaeum syntrophicum</name>
    <dbReference type="NCBI Taxonomy" id="2594042"/>
    <lineage>
        <taxon>Archaea</taxon>
        <taxon>Promethearchaeati</taxon>
        <taxon>Promethearchaeota</taxon>
        <taxon>Promethearchaeia</taxon>
        <taxon>Promethearchaeales</taxon>
        <taxon>Promethearchaeaceae</taxon>
        <taxon>Promethearchaeum</taxon>
    </lineage>
</organism>
<dbReference type="SUPFAM" id="SSF53697">
    <property type="entry name" value="SIS domain"/>
    <property type="match status" value="1"/>
</dbReference>
<proteinExistence type="predicted"/>
<dbReference type="Pfam" id="PF01380">
    <property type="entry name" value="SIS"/>
    <property type="match status" value="1"/>
</dbReference>